<evidence type="ECO:0000256" key="1">
    <source>
        <dbReference type="ARBA" id="ARBA00005290"/>
    </source>
</evidence>
<keyword evidence="5" id="KW-0694">RNA-binding</keyword>
<dbReference type="SUPFAM" id="SSF54928">
    <property type="entry name" value="RNA-binding domain, RBD"/>
    <property type="match status" value="1"/>
</dbReference>
<evidence type="ECO:0000256" key="2">
    <source>
        <dbReference type="ARBA" id="ARBA00022741"/>
    </source>
</evidence>
<dbReference type="PANTHER" id="PTHR21231:SF7">
    <property type="entry name" value="GPN-LOOP GTPASE 3"/>
    <property type="match status" value="1"/>
</dbReference>
<dbReference type="PROSITE" id="PS50102">
    <property type="entry name" value="RRM"/>
    <property type="match status" value="1"/>
</dbReference>
<comment type="caution">
    <text evidence="7">The sequence shown here is derived from an EMBL/GenBank/DDBJ whole genome shotgun (WGS) entry which is preliminary data.</text>
</comment>
<evidence type="ECO:0000256" key="3">
    <source>
        <dbReference type="ARBA" id="ARBA00022801"/>
    </source>
</evidence>
<keyword evidence="2" id="KW-0547">Nucleotide-binding</keyword>
<evidence type="ECO:0000256" key="4">
    <source>
        <dbReference type="ARBA" id="ARBA00023134"/>
    </source>
</evidence>
<dbReference type="PANTHER" id="PTHR21231">
    <property type="entry name" value="XPA-BINDING PROTEIN 1-RELATED"/>
    <property type="match status" value="1"/>
</dbReference>
<evidence type="ECO:0000259" key="6">
    <source>
        <dbReference type="PROSITE" id="PS50102"/>
    </source>
</evidence>
<dbReference type="InterPro" id="IPR027417">
    <property type="entry name" value="P-loop_NTPase"/>
</dbReference>
<dbReference type="InterPro" id="IPR000504">
    <property type="entry name" value="RRM_dom"/>
</dbReference>
<gene>
    <name evidence="7" type="ORF">F3Y22_tig00112989pilonHSYRG00048</name>
</gene>
<dbReference type="GO" id="GO:0005525">
    <property type="term" value="F:GTP binding"/>
    <property type="evidence" value="ECO:0007669"/>
    <property type="project" value="UniProtKB-KW"/>
</dbReference>
<keyword evidence="3" id="KW-0378">Hydrolase</keyword>
<keyword evidence="8" id="KW-1185">Reference proteome</keyword>
<dbReference type="GO" id="GO:0003723">
    <property type="term" value="F:RNA binding"/>
    <property type="evidence" value="ECO:0007669"/>
    <property type="project" value="UniProtKB-UniRule"/>
</dbReference>
<dbReference type="AlphaFoldDB" id="A0A6A2Y458"/>
<dbReference type="SUPFAM" id="SSF52540">
    <property type="entry name" value="P-loop containing nucleoside triphosphate hydrolases"/>
    <property type="match status" value="1"/>
</dbReference>
<keyword evidence="4" id="KW-0342">GTP-binding</keyword>
<accession>A0A6A2Y458</accession>
<comment type="similarity">
    <text evidence="1">Belongs to the GPN-loop GTPase family.</text>
</comment>
<dbReference type="InterPro" id="IPR004130">
    <property type="entry name" value="Gpn"/>
</dbReference>
<dbReference type="Pfam" id="PF03029">
    <property type="entry name" value="ATP_bind_1"/>
    <property type="match status" value="1"/>
</dbReference>
<evidence type="ECO:0000313" key="7">
    <source>
        <dbReference type="EMBL" id="KAE8663254.1"/>
    </source>
</evidence>
<dbReference type="Gene3D" id="3.40.50.300">
    <property type="entry name" value="P-loop containing nucleotide triphosphate hydrolases"/>
    <property type="match status" value="1"/>
</dbReference>
<evidence type="ECO:0000256" key="5">
    <source>
        <dbReference type="PROSITE-ProRule" id="PRU00176"/>
    </source>
</evidence>
<protein>
    <recommendedName>
        <fullName evidence="6">RRM domain-containing protein</fullName>
    </recommendedName>
</protein>
<dbReference type="GO" id="GO:0003924">
    <property type="term" value="F:GTPase activity"/>
    <property type="evidence" value="ECO:0007669"/>
    <property type="project" value="TreeGrafter"/>
</dbReference>
<evidence type="ECO:0000313" key="8">
    <source>
        <dbReference type="Proteomes" id="UP000436088"/>
    </source>
</evidence>
<feature type="domain" description="RRM" evidence="6">
    <location>
        <begin position="31"/>
        <end position="120"/>
    </location>
</feature>
<sequence>MAYAQLVIGPTGSGKSTYCSSLYQHCETLGRSIHIVNLNPAAENFDYPVAMDIRELISLDDVMEELGLGPNGGLIYCMEYRNHTFAFVQFEKEEGLKKAIEKVNNVWIDGKRVYVGVAKYKRKKDMLVYGILPQRDNEKSNMGIVKPLFHLGLVQKGLESDGIKVKVVRWGYAWKSCIVTFGSTKELEETWAKKKEDCTSNMMDLSVARVLLRVESPFDVPDWVIIGAYGRSYRVTIKRGLSFKHLDVESELSSEAGSEYKSGDVAAMEEEEKGKVGLVEGGDMSDKDKHLYIDMWLVTRIIPPGSAVNFKWNEQPNQNKLRLCSESNEDKRCNKIEEKNKGDHEPEIEVLDKDLEIKWQQEENTEVKVKSPKRWKMVYHVSTSLSIRSAPDGRREDGRYSRVYRRSRERRICKNIVSEVADSYTASGTGKDNRMKRRCLITKSLDLEDRGNLLKGVLISLAQRSAGGLICMWNENVFQVKGQHVHSRFLVLVGNFMDDQKEYVFINVYGPSSESEKGRVLWGAVELWEVVSDPEKIKPNVFNFFKTAYNSNSTLTVEGFNFDFKKLTQSQSAFLEEEFSEQEVWQVISSLENAKSPGPDGFTMANEGIDSWREQGLQQVVFKVDLVELMILWNILVNGSPTEEFSIAKGLRQGCSLSPLLSNMVGELLHMMLDKAVELGAVFWSIWKMRNGIVFEKGKLDIFSLFSSSDSDNISAFKELNRPILCWSPPPVDFFKMNVDEAVSSVGMIGGIGGILRDWNRTILISFSKNVGPTPPPIAELKAIKKGIDIFISSEWVLKGRLIIESYCKLAVD</sequence>
<dbReference type="InterPro" id="IPR035979">
    <property type="entry name" value="RBD_domain_sf"/>
</dbReference>
<proteinExistence type="inferred from homology"/>
<name>A0A6A2Y458_HIBSY</name>
<reference evidence="7" key="1">
    <citation type="submission" date="2019-09" db="EMBL/GenBank/DDBJ databases">
        <title>Draft genome information of white flower Hibiscus syriacus.</title>
        <authorList>
            <person name="Kim Y.-M."/>
        </authorList>
    </citation>
    <scope>NUCLEOTIDE SEQUENCE [LARGE SCALE GENOMIC DNA]</scope>
    <source>
        <strain evidence="7">YM2019G1</strain>
    </source>
</reference>
<dbReference type="Proteomes" id="UP000436088">
    <property type="component" value="Unassembled WGS sequence"/>
</dbReference>
<dbReference type="EMBL" id="VEPZ02001682">
    <property type="protein sequence ID" value="KAE8663254.1"/>
    <property type="molecule type" value="Genomic_DNA"/>
</dbReference>
<organism evidence="7 8">
    <name type="scientific">Hibiscus syriacus</name>
    <name type="common">Rose of Sharon</name>
    <dbReference type="NCBI Taxonomy" id="106335"/>
    <lineage>
        <taxon>Eukaryota</taxon>
        <taxon>Viridiplantae</taxon>
        <taxon>Streptophyta</taxon>
        <taxon>Embryophyta</taxon>
        <taxon>Tracheophyta</taxon>
        <taxon>Spermatophyta</taxon>
        <taxon>Magnoliopsida</taxon>
        <taxon>eudicotyledons</taxon>
        <taxon>Gunneridae</taxon>
        <taxon>Pentapetalae</taxon>
        <taxon>rosids</taxon>
        <taxon>malvids</taxon>
        <taxon>Malvales</taxon>
        <taxon>Malvaceae</taxon>
        <taxon>Malvoideae</taxon>
        <taxon>Hibiscus</taxon>
    </lineage>
</organism>